<organism evidence="12">
    <name type="scientific">Tigriopus kingsejongensis</name>
    <dbReference type="NCBI Taxonomy" id="1133412"/>
    <lineage>
        <taxon>Eukaryota</taxon>
        <taxon>Metazoa</taxon>
        <taxon>Ecdysozoa</taxon>
        <taxon>Arthropoda</taxon>
        <taxon>Crustacea</taxon>
        <taxon>Multicrustacea</taxon>
        <taxon>Hexanauplia</taxon>
        <taxon>Copepoda</taxon>
        <taxon>Harpacticoida</taxon>
        <taxon>Harpacticidae</taxon>
        <taxon>Tigriopus</taxon>
    </lineage>
</organism>
<proteinExistence type="evidence at transcript level"/>
<dbReference type="InterPro" id="IPR001128">
    <property type="entry name" value="Cyt_P450"/>
</dbReference>
<keyword evidence="6 9" id="KW-0408">Iron</keyword>
<comment type="similarity">
    <text evidence="3 10">Belongs to the cytochrome P450 family.</text>
</comment>
<dbReference type="AlphaFoldDB" id="A0A2H4FYV0"/>
<dbReference type="SUPFAM" id="SSF48264">
    <property type="entry name" value="Cytochrome P450"/>
    <property type="match status" value="1"/>
</dbReference>
<dbReference type="InterPro" id="IPR017972">
    <property type="entry name" value="Cyt_P450_CS"/>
</dbReference>
<evidence type="ECO:0000256" key="4">
    <source>
        <dbReference type="ARBA" id="ARBA00022617"/>
    </source>
</evidence>
<dbReference type="Pfam" id="PF00067">
    <property type="entry name" value="p450"/>
    <property type="match status" value="1"/>
</dbReference>
<evidence type="ECO:0000256" key="6">
    <source>
        <dbReference type="ARBA" id="ARBA00023004"/>
    </source>
</evidence>
<evidence type="ECO:0000256" key="9">
    <source>
        <dbReference type="PIRSR" id="PIRSR602401-1"/>
    </source>
</evidence>
<keyword evidence="7 10" id="KW-0503">Monooxygenase</keyword>
<dbReference type="GO" id="GO:0020037">
    <property type="term" value="F:heme binding"/>
    <property type="evidence" value="ECO:0007669"/>
    <property type="project" value="InterPro"/>
</dbReference>
<dbReference type="GO" id="GO:0016705">
    <property type="term" value="F:oxidoreductase activity, acting on paired donors, with incorporation or reduction of molecular oxygen"/>
    <property type="evidence" value="ECO:0007669"/>
    <property type="project" value="InterPro"/>
</dbReference>
<dbReference type="PRINTS" id="PR00463">
    <property type="entry name" value="EP450I"/>
</dbReference>
<dbReference type="PANTHER" id="PTHR24291:SF189">
    <property type="entry name" value="CYTOCHROME P450 4C3-RELATED"/>
    <property type="match status" value="1"/>
</dbReference>
<dbReference type="Gene3D" id="1.10.630.10">
    <property type="entry name" value="Cytochrome P450"/>
    <property type="match status" value="1"/>
</dbReference>
<dbReference type="PROSITE" id="PS00086">
    <property type="entry name" value="CYTOCHROME_P450"/>
    <property type="match status" value="1"/>
</dbReference>
<keyword evidence="4 9" id="KW-0349">Heme</keyword>
<dbReference type="InterPro" id="IPR002401">
    <property type="entry name" value="Cyt_P450_E_grp-I"/>
</dbReference>
<keyword evidence="11" id="KW-0812">Transmembrane</keyword>
<evidence type="ECO:0000256" key="2">
    <source>
        <dbReference type="ARBA" id="ARBA00004586"/>
    </source>
</evidence>
<keyword evidence="11" id="KW-1133">Transmembrane helix</keyword>
<evidence type="ECO:0000256" key="1">
    <source>
        <dbReference type="ARBA" id="ARBA00001971"/>
    </source>
</evidence>
<name>A0A2H4FYV0_9MAXI</name>
<feature type="binding site" description="axial binding residue" evidence="9">
    <location>
        <position position="473"/>
    </location>
    <ligand>
        <name>heme</name>
        <dbReference type="ChEBI" id="CHEBI:30413"/>
    </ligand>
    <ligandPart>
        <name>Fe</name>
        <dbReference type="ChEBI" id="CHEBI:18248"/>
    </ligandPart>
</feature>
<dbReference type="PRINTS" id="PR00385">
    <property type="entry name" value="P450"/>
</dbReference>
<evidence type="ECO:0000256" key="8">
    <source>
        <dbReference type="ARBA" id="ARBA00023136"/>
    </source>
</evidence>
<dbReference type="EMBL" id="KY249923">
    <property type="protein sequence ID" value="APH81394.1"/>
    <property type="molecule type" value="mRNA"/>
</dbReference>
<reference evidence="12" key="1">
    <citation type="submission" date="2016-11" db="EMBL/GenBank/DDBJ databases">
        <title>Comparative effects of crude oil on the Antarctic and temperate congenic copepods Tigriopus kingsejongensis and Tigriopus japonicus.</title>
        <authorList>
            <person name="Lee J.-S."/>
        </authorList>
    </citation>
    <scope>NUCLEOTIDE SEQUENCE</scope>
</reference>
<evidence type="ECO:0000256" key="11">
    <source>
        <dbReference type="SAM" id="Phobius"/>
    </source>
</evidence>
<protein>
    <submittedName>
        <fullName evidence="12">Cytochrome P450 CYP4V22</fullName>
    </submittedName>
</protein>
<keyword evidence="9 10" id="KW-0479">Metal-binding</keyword>
<keyword evidence="5" id="KW-0256">Endoplasmic reticulum</keyword>
<accession>A0A2H4FYV0</accession>
<keyword evidence="8 11" id="KW-0472">Membrane</keyword>
<comment type="subcellular location">
    <subcellularLocation>
        <location evidence="2">Endoplasmic reticulum membrane</location>
    </subcellularLocation>
</comment>
<comment type="cofactor">
    <cofactor evidence="1 9">
        <name>heme</name>
        <dbReference type="ChEBI" id="CHEBI:30413"/>
    </cofactor>
</comment>
<dbReference type="InterPro" id="IPR050196">
    <property type="entry name" value="Cytochrome_P450_Monoox"/>
</dbReference>
<evidence type="ECO:0000256" key="5">
    <source>
        <dbReference type="ARBA" id="ARBA00022824"/>
    </source>
</evidence>
<dbReference type="GO" id="GO:0004497">
    <property type="term" value="F:monooxygenase activity"/>
    <property type="evidence" value="ECO:0007669"/>
    <property type="project" value="UniProtKB-KW"/>
</dbReference>
<keyword evidence="10" id="KW-0560">Oxidoreductase</keyword>
<dbReference type="PANTHER" id="PTHR24291">
    <property type="entry name" value="CYTOCHROME P450 FAMILY 4"/>
    <property type="match status" value="1"/>
</dbReference>
<dbReference type="InterPro" id="IPR036396">
    <property type="entry name" value="Cyt_P450_sf"/>
</dbReference>
<evidence type="ECO:0000256" key="3">
    <source>
        <dbReference type="ARBA" id="ARBA00010617"/>
    </source>
</evidence>
<feature type="transmembrane region" description="Helical" evidence="11">
    <location>
        <begin position="20"/>
        <end position="38"/>
    </location>
</feature>
<dbReference type="GO" id="GO:0005789">
    <property type="term" value="C:endoplasmic reticulum membrane"/>
    <property type="evidence" value="ECO:0007669"/>
    <property type="project" value="UniProtKB-SubCell"/>
</dbReference>
<evidence type="ECO:0000256" key="7">
    <source>
        <dbReference type="ARBA" id="ARBA00023033"/>
    </source>
</evidence>
<sequence length="527" mass="60059">MTSLVLTKVNQILEQIHPLLATPILVVVIVGVASWIYTRMVRGSYNLSLLNKIPGPRPLPLLGNAIDVAVPHQDFLKTLTRLVLNSGPAMKFFLAHRPYVVLSKAPGFETIMSSNKHITKGPDYKFVHPWLGFGLLTSDGSKWHSRRKMLTPAFHFKILEDFLIIMNEQSSILTNKMAKLQPGQNTIDMFPQITFCALDIICESAMGRNINAQGNSNSPYVQSLFKASDIIFHRATSPWIWNDILFHLHPFGWQFRSALKVLHDFTDNVIKDRKALFKAEKQKAQSSTTKDLEDDLMGKKKRLAFLDLLIEVSDDGKILTDRDIREEVDTFMFEGHDTTAANMSFTLYLLAIHPEIQKKVQQELDDLFIDDPDRPASMDDLAKMKYLEACIKESLRLYPSVPLMSRTIHEDTTIEGQLVPAETNIILYTYLLHRDPEQFPNPEEFDPERFSSTKSHQRHAYAYVPFSAGPRNCIGQKFAMMEEKVVVSSLLRKFNLSSNVIPSKMELLPELILRPKDGIQMTVTKRS</sequence>
<evidence type="ECO:0000256" key="10">
    <source>
        <dbReference type="RuleBase" id="RU000461"/>
    </source>
</evidence>
<evidence type="ECO:0000313" key="12">
    <source>
        <dbReference type="EMBL" id="APH81394.1"/>
    </source>
</evidence>
<dbReference type="GO" id="GO:0005506">
    <property type="term" value="F:iron ion binding"/>
    <property type="evidence" value="ECO:0007669"/>
    <property type="project" value="InterPro"/>
</dbReference>